<dbReference type="Proteomes" id="UP000515806">
    <property type="component" value="Chromosome"/>
</dbReference>
<sequence>MKTVYFTLAFLCCAVFFSSAQIYVDPATSAAVAAGSGMINSQLDKTNSNLSLIEKAQLSVTGQLGIVNSLQADIYRGLREVSAVMGSLLSVRDIYEISQDIFSDVKKTAVLAKNSPQFLLFAEEGGREFSARASALAAEVSAFVLKGGKGNLMDSGERARLLNAITVKIGVLRGVSYGIYRSVYWASQRGFFNSINPYRGFINIDKRIAGEVILQAKMLKP</sequence>
<name>A0A7G9QI14_9SPHI</name>
<evidence type="ECO:0008006" key="4">
    <source>
        <dbReference type="Google" id="ProtNLM"/>
    </source>
</evidence>
<feature type="signal peptide" evidence="1">
    <location>
        <begin position="1"/>
        <end position="20"/>
    </location>
</feature>
<evidence type="ECO:0000256" key="1">
    <source>
        <dbReference type="SAM" id="SignalP"/>
    </source>
</evidence>
<accession>A0A7G9QI14</accession>
<dbReference type="RefSeq" id="WP_187593509.1">
    <property type="nucleotide sequence ID" value="NZ_CP060723.1"/>
</dbReference>
<keyword evidence="3" id="KW-1185">Reference proteome</keyword>
<dbReference type="EMBL" id="CP060723">
    <property type="protein sequence ID" value="QNN42989.1"/>
    <property type="molecule type" value="Genomic_DNA"/>
</dbReference>
<dbReference type="KEGG" id="proe:H9L23_02465"/>
<gene>
    <name evidence="2" type="ORF">H9L23_02465</name>
</gene>
<evidence type="ECO:0000313" key="3">
    <source>
        <dbReference type="Proteomes" id="UP000515806"/>
    </source>
</evidence>
<reference evidence="2 3" key="1">
    <citation type="submission" date="2020-08" db="EMBL/GenBank/DDBJ databases">
        <title>Genome sequence of Pedobacter roseus KACC 11594T.</title>
        <authorList>
            <person name="Hyun D.-W."/>
            <person name="Bae J.-W."/>
        </authorList>
    </citation>
    <scope>NUCLEOTIDE SEQUENCE [LARGE SCALE GENOMIC DNA]</scope>
    <source>
        <strain evidence="2 3">KACC 11594</strain>
    </source>
</reference>
<protein>
    <recommendedName>
        <fullName evidence="4">DUF4197 domain-containing protein</fullName>
    </recommendedName>
</protein>
<keyword evidence="1" id="KW-0732">Signal</keyword>
<dbReference type="AlphaFoldDB" id="A0A7G9QI14"/>
<feature type="chain" id="PRO_5028830524" description="DUF4197 domain-containing protein" evidence="1">
    <location>
        <begin position="21"/>
        <end position="221"/>
    </location>
</feature>
<evidence type="ECO:0000313" key="2">
    <source>
        <dbReference type="EMBL" id="QNN42989.1"/>
    </source>
</evidence>
<organism evidence="2 3">
    <name type="scientific">Pedobacter roseus</name>
    <dbReference type="NCBI Taxonomy" id="336820"/>
    <lineage>
        <taxon>Bacteria</taxon>
        <taxon>Pseudomonadati</taxon>
        <taxon>Bacteroidota</taxon>
        <taxon>Sphingobacteriia</taxon>
        <taxon>Sphingobacteriales</taxon>
        <taxon>Sphingobacteriaceae</taxon>
        <taxon>Pedobacter</taxon>
    </lineage>
</organism>
<proteinExistence type="predicted"/>